<comment type="caution">
    <text evidence="1">The sequence shown here is derived from an EMBL/GenBank/DDBJ whole genome shotgun (WGS) entry which is preliminary data.</text>
</comment>
<organism evidence="1">
    <name type="scientific">marine sediment metagenome</name>
    <dbReference type="NCBI Taxonomy" id="412755"/>
    <lineage>
        <taxon>unclassified sequences</taxon>
        <taxon>metagenomes</taxon>
        <taxon>ecological metagenomes</taxon>
    </lineage>
</organism>
<dbReference type="Gene3D" id="1.10.580.10">
    <property type="entry name" value="Citrate Synthase, domain 1"/>
    <property type="match status" value="1"/>
</dbReference>
<dbReference type="InterPro" id="IPR016142">
    <property type="entry name" value="Citrate_synth-like_lrg_a-sub"/>
</dbReference>
<protein>
    <submittedName>
        <fullName evidence="1">Uncharacterized protein</fullName>
    </submittedName>
</protein>
<dbReference type="EMBL" id="BARU01023572">
    <property type="protein sequence ID" value="GAH54671.1"/>
    <property type="molecule type" value="Genomic_DNA"/>
</dbReference>
<dbReference type="SUPFAM" id="SSF48256">
    <property type="entry name" value="Citrate synthase"/>
    <property type="match status" value="1"/>
</dbReference>
<dbReference type="InterPro" id="IPR036969">
    <property type="entry name" value="Citrate_synthase_sf"/>
</dbReference>
<dbReference type="InterPro" id="IPR002020">
    <property type="entry name" value="Citrate_synthase"/>
</dbReference>
<dbReference type="GO" id="GO:0046912">
    <property type="term" value="F:acyltransferase activity, acyl groups converted into alkyl on transfer"/>
    <property type="evidence" value="ECO:0007669"/>
    <property type="project" value="InterPro"/>
</dbReference>
<proteinExistence type="predicted"/>
<dbReference type="GO" id="GO:0005975">
    <property type="term" value="P:carbohydrate metabolic process"/>
    <property type="evidence" value="ECO:0007669"/>
    <property type="project" value="TreeGrafter"/>
</dbReference>
<dbReference type="Pfam" id="PF00285">
    <property type="entry name" value="Citrate_synt"/>
    <property type="match status" value="1"/>
</dbReference>
<reference evidence="1" key="1">
    <citation type="journal article" date="2014" name="Front. Microbiol.">
        <title>High frequency of phylogenetically diverse reductive dehalogenase-homologous genes in deep subseafloor sedimentary metagenomes.</title>
        <authorList>
            <person name="Kawai M."/>
            <person name="Futagami T."/>
            <person name="Toyoda A."/>
            <person name="Takaki Y."/>
            <person name="Nishi S."/>
            <person name="Hori S."/>
            <person name="Arai W."/>
            <person name="Tsubouchi T."/>
            <person name="Morono Y."/>
            <person name="Uchiyama I."/>
            <person name="Ito T."/>
            <person name="Fujiyama A."/>
            <person name="Inagaki F."/>
            <person name="Takami H."/>
        </authorList>
    </citation>
    <scope>NUCLEOTIDE SEQUENCE</scope>
    <source>
        <strain evidence="1">Expedition CK06-06</strain>
    </source>
</reference>
<feature type="non-terminal residue" evidence="1">
    <location>
        <position position="1"/>
    </location>
</feature>
<dbReference type="GO" id="GO:0005759">
    <property type="term" value="C:mitochondrial matrix"/>
    <property type="evidence" value="ECO:0007669"/>
    <property type="project" value="TreeGrafter"/>
</dbReference>
<accession>X1G9S7</accession>
<name>X1G9S7_9ZZZZ</name>
<sequence>FQIVAKTFKIVPPILTEQGKAKDPWPNVDAGSGSLLWHYGMTEFDYYTVIFGVSRILGISSQAILARAISSPIVRPKSVTTRWMKATVAKEPALKA</sequence>
<evidence type="ECO:0000313" key="1">
    <source>
        <dbReference type="EMBL" id="GAH54671.1"/>
    </source>
</evidence>
<dbReference type="PANTHER" id="PTHR11739">
    <property type="entry name" value="CITRATE SYNTHASE"/>
    <property type="match status" value="1"/>
</dbReference>
<gene>
    <name evidence="1" type="ORF">S03H2_38235</name>
</gene>
<dbReference type="AlphaFoldDB" id="X1G9S7"/>
<dbReference type="GO" id="GO:0006099">
    <property type="term" value="P:tricarboxylic acid cycle"/>
    <property type="evidence" value="ECO:0007669"/>
    <property type="project" value="TreeGrafter"/>
</dbReference>
<dbReference type="PANTHER" id="PTHR11739:SF8">
    <property type="entry name" value="CITRATE SYNTHASE, MITOCHONDRIAL"/>
    <property type="match status" value="1"/>
</dbReference>
<dbReference type="PRINTS" id="PR00143">
    <property type="entry name" value="CITRTSNTHASE"/>
</dbReference>